<accession>A0ABN6SKY0</accession>
<dbReference type="SUPFAM" id="SSF55486">
    <property type="entry name" value="Metalloproteases ('zincins'), catalytic domain"/>
    <property type="match status" value="1"/>
</dbReference>
<proteinExistence type="predicted"/>
<sequence length="198" mass="22822">MKIFRRFSLKLVCAVMAAIALGGSIEPLTNELLVNKPSQVVLAKKKSKKIRWAKPKATVYLDLNHNTDLISATNEAIATWNDTGAFTFKKTKNKKKANIVISPTYSPYSTYAGYTWFNYYIRNHILYFAKVELNTYFLQNFSPYDYSYDRVVNTVEHELGHAIGLKHTKGHSVMYYKGSTYPIQPIDIKHVKKLYHKK</sequence>
<evidence type="ECO:0000313" key="3">
    <source>
        <dbReference type="Proteomes" id="UP001321741"/>
    </source>
</evidence>
<protein>
    <recommendedName>
        <fullName evidence="4">Peptidase M10 metallopeptidase domain-containing protein</fullName>
    </recommendedName>
</protein>
<organism evidence="2 3">
    <name type="scientific">Lactobacillus xylocopicola</name>
    <dbReference type="NCBI Taxonomy" id="2976676"/>
    <lineage>
        <taxon>Bacteria</taxon>
        <taxon>Bacillati</taxon>
        <taxon>Bacillota</taxon>
        <taxon>Bacilli</taxon>
        <taxon>Lactobacillales</taxon>
        <taxon>Lactobacillaceae</taxon>
        <taxon>Lactobacillus</taxon>
    </lineage>
</organism>
<dbReference type="Gene3D" id="3.40.390.10">
    <property type="entry name" value="Collagenase (Catalytic Domain)"/>
    <property type="match status" value="1"/>
</dbReference>
<name>A0ABN6SKY0_9LACO</name>
<evidence type="ECO:0008006" key="4">
    <source>
        <dbReference type="Google" id="ProtNLM"/>
    </source>
</evidence>
<gene>
    <name evidence="2" type="ORF">KIM322_01730</name>
</gene>
<dbReference type="InterPro" id="IPR024079">
    <property type="entry name" value="MetalloPept_cat_dom_sf"/>
</dbReference>
<reference evidence="2 3" key="1">
    <citation type="journal article" date="2023" name="Microbiol. Spectr.">
        <title>Symbiosis of Carpenter Bees with Uncharacterized Lactic Acid Bacteria Showing NAD Auxotrophy.</title>
        <authorList>
            <person name="Kawasaki S."/>
            <person name="Ozawa K."/>
            <person name="Mori T."/>
            <person name="Yamamoto A."/>
            <person name="Ito M."/>
            <person name="Ohkuma M."/>
            <person name="Sakamoto M."/>
            <person name="Matsutani M."/>
        </authorList>
    </citation>
    <scope>NUCLEOTIDE SEQUENCE [LARGE SCALE GENOMIC DNA]</scope>
    <source>
        <strain evidence="2 3">Kim32-2</strain>
    </source>
</reference>
<feature type="chain" id="PRO_5046413803" description="Peptidase M10 metallopeptidase domain-containing protein" evidence="1">
    <location>
        <begin position="18"/>
        <end position="198"/>
    </location>
</feature>
<dbReference type="EMBL" id="AP026803">
    <property type="protein sequence ID" value="BDR59912.1"/>
    <property type="molecule type" value="Genomic_DNA"/>
</dbReference>
<dbReference type="CDD" id="cd04268">
    <property type="entry name" value="ZnMc_MMP_like"/>
    <property type="match status" value="1"/>
</dbReference>
<dbReference type="RefSeq" id="WP_317637636.1">
    <property type="nucleotide sequence ID" value="NZ_AP026803.1"/>
</dbReference>
<keyword evidence="3" id="KW-1185">Reference proteome</keyword>
<evidence type="ECO:0000256" key="1">
    <source>
        <dbReference type="SAM" id="SignalP"/>
    </source>
</evidence>
<dbReference type="Proteomes" id="UP001321741">
    <property type="component" value="Chromosome"/>
</dbReference>
<evidence type="ECO:0000313" key="2">
    <source>
        <dbReference type="EMBL" id="BDR59912.1"/>
    </source>
</evidence>
<keyword evidence="1" id="KW-0732">Signal</keyword>
<feature type="signal peptide" evidence="1">
    <location>
        <begin position="1"/>
        <end position="17"/>
    </location>
</feature>